<reference evidence="3 4" key="1">
    <citation type="submission" date="2014-08" db="EMBL/GenBank/DDBJ databases">
        <title>Comparative genomics of the Paenibacillus odorifer group.</title>
        <authorList>
            <person name="den Bakker H.C."/>
            <person name="Tsai Y.-C."/>
            <person name="Martin N."/>
            <person name="Korlach J."/>
            <person name="Wiedmann M."/>
        </authorList>
    </citation>
    <scope>NUCLEOTIDE SEQUENCE [LARGE SCALE GENOMIC DNA]</scope>
    <source>
        <strain evidence="3 4">DSM 15220</strain>
    </source>
</reference>
<organism evidence="3 4">
    <name type="scientific">Paenibacillus graminis</name>
    <dbReference type="NCBI Taxonomy" id="189425"/>
    <lineage>
        <taxon>Bacteria</taxon>
        <taxon>Bacillati</taxon>
        <taxon>Bacillota</taxon>
        <taxon>Bacilli</taxon>
        <taxon>Bacillales</taxon>
        <taxon>Paenibacillaceae</taxon>
        <taxon>Paenibacillus</taxon>
    </lineage>
</organism>
<dbReference type="EMBL" id="CP009287">
    <property type="protein sequence ID" value="AIQ66601.1"/>
    <property type="molecule type" value="Genomic_DNA"/>
</dbReference>
<dbReference type="CDD" id="cd01109">
    <property type="entry name" value="HTH_YyaN"/>
    <property type="match status" value="1"/>
</dbReference>
<dbReference type="InterPro" id="IPR000551">
    <property type="entry name" value="MerR-type_HTH_dom"/>
</dbReference>
<dbReference type="GO" id="GO:0003700">
    <property type="term" value="F:DNA-binding transcription factor activity"/>
    <property type="evidence" value="ECO:0007669"/>
    <property type="project" value="InterPro"/>
</dbReference>
<dbReference type="AlphaFoldDB" id="A0A089LYJ1"/>
<gene>
    <name evidence="3" type="ORF">PGRAT_02255</name>
</gene>
<dbReference type="KEGG" id="pgm:PGRAT_02255"/>
<dbReference type="PROSITE" id="PS50937">
    <property type="entry name" value="HTH_MERR_2"/>
    <property type="match status" value="1"/>
</dbReference>
<dbReference type="RefSeq" id="WP_025703548.1">
    <property type="nucleotide sequence ID" value="NZ_CP009287.1"/>
</dbReference>
<dbReference type="Gene3D" id="1.10.1660.10">
    <property type="match status" value="1"/>
</dbReference>
<evidence type="ECO:0000259" key="2">
    <source>
        <dbReference type="PROSITE" id="PS50937"/>
    </source>
</evidence>
<dbReference type="OrthoDB" id="9811174at2"/>
<dbReference type="eggNOG" id="COG0789">
    <property type="taxonomic scope" value="Bacteria"/>
</dbReference>
<dbReference type="PRINTS" id="PR00040">
    <property type="entry name" value="HTHMERR"/>
</dbReference>
<dbReference type="GO" id="GO:0003677">
    <property type="term" value="F:DNA binding"/>
    <property type="evidence" value="ECO:0007669"/>
    <property type="project" value="UniProtKB-KW"/>
</dbReference>
<evidence type="ECO:0000256" key="1">
    <source>
        <dbReference type="ARBA" id="ARBA00023125"/>
    </source>
</evidence>
<dbReference type="Proteomes" id="UP000029500">
    <property type="component" value="Chromosome"/>
</dbReference>
<dbReference type="SUPFAM" id="SSF46955">
    <property type="entry name" value="Putative DNA-binding domain"/>
    <property type="match status" value="1"/>
</dbReference>
<dbReference type="PANTHER" id="PTHR30204">
    <property type="entry name" value="REDOX-CYCLING DRUG-SENSING TRANSCRIPTIONAL ACTIVATOR SOXR"/>
    <property type="match status" value="1"/>
</dbReference>
<dbReference type="PANTHER" id="PTHR30204:SF98">
    <property type="entry name" value="HTH-TYPE TRANSCRIPTIONAL REGULATOR ADHR"/>
    <property type="match status" value="1"/>
</dbReference>
<dbReference type="STRING" id="189425.PGRAT_02255"/>
<dbReference type="InterPro" id="IPR009061">
    <property type="entry name" value="DNA-bd_dom_put_sf"/>
</dbReference>
<keyword evidence="4" id="KW-1185">Reference proteome</keyword>
<dbReference type="InterPro" id="IPR047057">
    <property type="entry name" value="MerR_fam"/>
</dbReference>
<proteinExistence type="predicted"/>
<keyword evidence="1" id="KW-0238">DNA-binding</keyword>
<protein>
    <recommendedName>
        <fullName evidence="2">HTH merR-type domain-containing protein</fullName>
    </recommendedName>
</protein>
<accession>A0A089LYJ1</accession>
<evidence type="ECO:0000313" key="3">
    <source>
        <dbReference type="EMBL" id="AIQ66601.1"/>
    </source>
</evidence>
<name>A0A089LYJ1_9BACL</name>
<dbReference type="SMART" id="SM00422">
    <property type="entry name" value="HTH_MERR"/>
    <property type="match status" value="1"/>
</dbReference>
<evidence type="ECO:0000313" key="4">
    <source>
        <dbReference type="Proteomes" id="UP000029500"/>
    </source>
</evidence>
<dbReference type="PROSITE" id="PS00552">
    <property type="entry name" value="HTH_MERR_1"/>
    <property type="match status" value="1"/>
</dbReference>
<sequence>MDITTQNIPETVTSISQAAELTGLTEDTIRYYERIGLLPYADRKPNGHRQYSRDQILGIRFLMRLKATGMTLEEMRHYLELTHQGDSTLSERYTLLEAHNDRIACEIAKLQETQDVIRYKLRHFRELAENPHTDAYDCEVPGDSGR</sequence>
<feature type="domain" description="HTH merR-type" evidence="2">
    <location>
        <begin position="14"/>
        <end position="81"/>
    </location>
</feature>
<dbReference type="HOGENOM" id="CLU_060077_8_2_9"/>
<dbReference type="Pfam" id="PF13411">
    <property type="entry name" value="MerR_1"/>
    <property type="match status" value="1"/>
</dbReference>